<evidence type="ECO:0000259" key="5">
    <source>
        <dbReference type="Pfam" id="PF01557"/>
    </source>
</evidence>
<dbReference type="GO" id="GO:0016787">
    <property type="term" value="F:hydrolase activity"/>
    <property type="evidence" value="ECO:0007669"/>
    <property type="project" value="UniProtKB-KW"/>
</dbReference>
<comment type="similarity">
    <text evidence="2">Belongs to the FAH family.</text>
</comment>
<comment type="cofactor">
    <cofactor evidence="1">
        <name>Mg(2+)</name>
        <dbReference type="ChEBI" id="CHEBI:18420"/>
    </cofactor>
</comment>
<evidence type="ECO:0000256" key="3">
    <source>
        <dbReference type="ARBA" id="ARBA00022723"/>
    </source>
</evidence>
<dbReference type="Gene3D" id="3.90.850.10">
    <property type="entry name" value="Fumarylacetoacetase-like, C-terminal domain"/>
    <property type="match status" value="1"/>
</dbReference>
<evidence type="ECO:0000313" key="6">
    <source>
        <dbReference type="EMBL" id="MDR6204209.1"/>
    </source>
</evidence>
<dbReference type="InterPro" id="IPR011234">
    <property type="entry name" value="Fumarylacetoacetase-like_C"/>
</dbReference>
<dbReference type="FunFam" id="3.90.850.10:FF:000002">
    <property type="entry name" value="2-hydroxyhepta-2,4-diene-1,7-dioate isomerase"/>
    <property type="match status" value="1"/>
</dbReference>
<keyword evidence="3" id="KW-0479">Metal-binding</keyword>
<feature type="domain" description="Fumarylacetoacetase-like C-terminal" evidence="5">
    <location>
        <begin position="77"/>
        <end position="291"/>
    </location>
</feature>
<dbReference type="GO" id="GO:0019752">
    <property type="term" value="P:carboxylic acid metabolic process"/>
    <property type="evidence" value="ECO:0007669"/>
    <property type="project" value="UniProtKB-ARBA"/>
</dbReference>
<accession>A0ABD5CJY5</accession>
<dbReference type="Proteomes" id="UP001245184">
    <property type="component" value="Unassembled WGS sequence"/>
</dbReference>
<name>A0ABD5CJY5_9BURK</name>
<dbReference type="GO" id="GO:0016853">
    <property type="term" value="F:isomerase activity"/>
    <property type="evidence" value="ECO:0007669"/>
    <property type="project" value="UniProtKB-ARBA"/>
</dbReference>
<dbReference type="RefSeq" id="WP_310031902.1">
    <property type="nucleotide sequence ID" value="NZ_JAVIZN010000002.1"/>
</dbReference>
<reference evidence="6 7" key="1">
    <citation type="submission" date="2023-08" db="EMBL/GenBank/DDBJ databases">
        <title>Genome sequencing of plant associated microbes to promote plant fitness in Sorghum bicolor and Oryza sativa.</title>
        <authorList>
            <person name="Coleman-Derr D."/>
        </authorList>
    </citation>
    <scope>NUCLEOTIDE SEQUENCE [LARGE SCALE GENOMIC DNA]</scope>
    <source>
        <strain evidence="6 7">SLBN-33</strain>
    </source>
</reference>
<dbReference type="SUPFAM" id="SSF56529">
    <property type="entry name" value="FAH"/>
    <property type="match status" value="1"/>
</dbReference>
<dbReference type="AlphaFoldDB" id="A0ABD5CJY5"/>
<sequence>MKLANLLVNGAKTVAVVDPERQQYWTVAELSDGFRGDMIQLVHDYSSIRSALVPKHDGRPLSGVTVLAPIDEPRRNIFCVGKNYHDHAEEFSKSGFDKSAQAGEHIPEAPVVFTKPATTVIGPGDKIPRHAAVTQQLDYEVEIGVVIGKAGRGIRKQDALAHVFGYTLINDVTARDLQKLHRQWFLGKSLDGFCPMGPYLVTADELDANDIDVRCWVNGELRQSSNSRHLIFDIPTLIETISAGIELQPGDVIATGTPAGVGIGFNPPRFLQSGDVVRMEIPRVGVLENEVA</sequence>
<evidence type="ECO:0000256" key="4">
    <source>
        <dbReference type="ARBA" id="ARBA00022801"/>
    </source>
</evidence>
<protein>
    <submittedName>
        <fullName evidence="6">2-keto-4-pentenoate hydratase/2-oxohepta-3-ene-1,7-dioic acid hydratase in catechol pathway</fullName>
    </submittedName>
</protein>
<proteinExistence type="inferred from homology"/>
<evidence type="ECO:0000256" key="1">
    <source>
        <dbReference type="ARBA" id="ARBA00001946"/>
    </source>
</evidence>
<evidence type="ECO:0000313" key="7">
    <source>
        <dbReference type="Proteomes" id="UP001245184"/>
    </source>
</evidence>
<dbReference type="PANTHER" id="PTHR11820:SF7">
    <property type="entry name" value="ACYLPYRUVASE FAHD1, MITOCHONDRIAL"/>
    <property type="match status" value="1"/>
</dbReference>
<comment type="caution">
    <text evidence="6">The sequence shown here is derived from an EMBL/GenBank/DDBJ whole genome shotgun (WGS) entry which is preliminary data.</text>
</comment>
<dbReference type="PANTHER" id="PTHR11820">
    <property type="entry name" value="ACYLPYRUVASE"/>
    <property type="match status" value="1"/>
</dbReference>
<gene>
    <name evidence="6" type="ORF">QF025_002929</name>
</gene>
<dbReference type="EMBL" id="JAVIZN010000002">
    <property type="protein sequence ID" value="MDR6204209.1"/>
    <property type="molecule type" value="Genomic_DNA"/>
</dbReference>
<dbReference type="InterPro" id="IPR036663">
    <property type="entry name" value="Fumarylacetoacetase_C_sf"/>
</dbReference>
<organism evidence="6 7">
    <name type="scientific">Paraburkholderia graminis</name>
    <dbReference type="NCBI Taxonomy" id="60548"/>
    <lineage>
        <taxon>Bacteria</taxon>
        <taxon>Pseudomonadati</taxon>
        <taxon>Pseudomonadota</taxon>
        <taxon>Betaproteobacteria</taxon>
        <taxon>Burkholderiales</taxon>
        <taxon>Burkholderiaceae</taxon>
        <taxon>Paraburkholderia</taxon>
    </lineage>
</organism>
<dbReference type="GO" id="GO:0046872">
    <property type="term" value="F:metal ion binding"/>
    <property type="evidence" value="ECO:0007669"/>
    <property type="project" value="UniProtKB-KW"/>
</dbReference>
<dbReference type="Pfam" id="PF01557">
    <property type="entry name" value="FAA_hydrolase"/>
    <property type="match status" value="1"/>
</dbReference>
<keyword evidence="4" id="KW-0378">Hydrolase</keyword>
<evidence type="ECO:0000256" key="2">
    <source>
        <dbReference type="ARBA" id="ARBA00010211"/>
    </source>
</evidence>